<protein>
    <submittedName>
        <fullName evidence="1">Uncharacterized protein</fullName>
    </submittedName>
</protein>
<evidence type="ECO:0000313" key="2">
    <source>
        <dbReference type="Proteomes" id="UP000296049"/>
    </source>
</evidence>
<gene>
    <name evidence="1" type="ORF">Anapl_00150</name>
</gene>
<name>R0K3B7_ANAPL</name>
<accession>R0K3B7</accession>
<dbReference type="Proteomes" id="UP000296049">
    <property type="component" value="Unassembled WGS sequence"/>
</dbReference>
<keyword evidence="2" id="KW-1185">Reference proteome</keyword>
<evidence type="ECO:0000313" key="1">
    <source>
        <dbReference type="EMBL" id="EOB04162.1"/>
    </source>
</evidence>
<dbReference type="EMBL" id="KB742808">
    <property type="protein sequence ID" value="EOB04162.1"/>
    <property type="molecule type" value="Genomic_DNA"/>
</dbReference>
<sequence length="80" mass="8879">MPSSSSSNFKKSCTHLVTTSAALYPWTTYQKNNSEAPFLHNYSSPMSAEEINLNASSWLTALRRFSKVIRSTDANSTSDL</sequence>
<proteinExistence type="predicted"/>
<organism evidence="1 2">
    <name type="scientific">Anas platyrhynchos</name>
    <name type="common">Mallard</name>
    <name type="synonym">Anas boschas</name>
    <dbReference type="NCBI Taxonomy" id="8839"/>
    <lineage>
        <taxon>Eukaryota</taxon>
        <taxon>Metazoa</taxon>
        <taxon>Chordata</taxon>
        <taxon>Craniata</taxon>
        <taxon>Vertebrata</taxon>
        <taxon>Euteleostomi</taxon>
        <taxon>Archelosauria</taxon>
        <taxon>Archosauria</taxon>
        <taxon>Dinosauria</taxon>
        <taxon>Saurischia</taxon>
        <taxon>Theropoda</taxon>
        <taxon>Coelurosauria</taxon>
        <taxon>Aves</taxon>
        <taxon>Neognathae</taxon>
        <taxon>Galloanserae</taxon>
        <taxon>Anseriformes</taxon>
        <taxon>Anatidae</taxon>
        <taxon>Anatinae</taxon>
        <taxon>Anas</taxon>
    </lineage>
</organism>
<dbReference type="AlphaFoldDB" id="R0K3B7"/>
<reference evidence="2" key="1">
    <citation type="journal article" date="2013" name="Nat. Genet.">
        <title>The duck genome and transcriptome provide insight into an avian influenza virus reservoir species.</title>
        <authorList>
            <person name="Huang Y."/>
            <person name="Li Y."/>
            <person name="Burt D.W."/>
            <person name="Chen H."/>
            <person name="Zhang Y."/>
            <person name="Qian W."/>
            <person name="Kim H."/>
            <person name="Gan S."/>
            <person name="Zhao Y."/>
            <person name="Li J."/>
            <person name="Yi K."/>
            <person name="Feng H."/>
            <person name="Zhu P."/>
            <person name="Li B."/>
            <person name="Liu Q."/>
            <person name="Fairley S."/>
            <person name="Magor K.E."/>
            <person name="Du Z."/>
            <person name="Hu X."/>
            <person name="Goodman L."/>
            <person name="Tafer H."/>
            <person name="Vignal A."/>
            <person name="Lee T."/>
            <person name="Kim K.W."/>
            <person name="Sheng Z."/>
            <person name="An Y."/>
            <person name="Searle S."/>
            <person name="Herrero J."/>
            <person name="Groenen M.A."/>
            <person name="Crooijmans R.P."/>
            <person name="Faraut T."/>
            <person name="Cai Q."/>
            <person name="Webster R.G."/>
            <person name="Aldridge J.R."/>
            <person name="Warren W.C."/>
            <person name="Bartschat S."/>
            <person name="Kehr S."/>
            <person name="Marz M."/>
            <person name="Stadler P.F."/>
            <person name="Smith J."/>
            <person name="Kraus R.H."/>
            <person name="Zhao Y."/>
            <person name="Ren L."/>
            <person name="Fei J."/>
            <person name="Morisson M."/>
            <person name="Kaiser P."/>
            <person name="Griffin D.K."/>
            <person name="Rao M."/>
            <person name="Pitel F."/>
            <person name="Wang J."/>
            <person name="Li N."/>
        </authorList>
    </citation>
    <scope>NUCLEOTIDE SEQUENCE [LARGE SCALE GENOMIC DNA]</scope>
</reference>